<comment type="subcellular location">
    <subcellularLocation>
        <location evidence="1">Membrane</location>
        <topology evidence="1">Multi-pass membrane protein</topology>
    </subcellularLocation>
</comment>
<reference evidence="12" key="1">
    <citation type="journal article" date="2019" name="BMC Genomics">
        <title>Promising prospects of nanopore sequencing for algal hologenomics and structural variation discovery.</title>
        <authorList>
            <person name="Sauvage T."/>
            <person name="Schmidt W.E."/>
            <person name="Yoon H.S."/>
            <person name="Paul V.J."/>
            <person name="Fredericq S."/>
        </authorList>
    </citation>
    <scope>NUCLEOTIDE SEQUENCE</scope>
</reference>
<evidence type="ECO:0000256" key="8">
    <source>
        <dbReference type="RuleBase" id="RU003404"/>
    </source>
</evidence>
<keyword evidence="8" id="KW-0830">Ubiquinone</keyword>
<accession>A0A6B9VYK9</accession>
<feature type="transmembrane region" description="Helical" evidence="8">
    <location>
        <begin position="307"/>
        <end position="328"/>
    </location>
</feature>
<name>A0A6B9VYK9_9CHLO</name>
<evidence type="ECO:0000256" key="7">
    <source>
        <dbReference type="ARBA" id="ARBA00023136"/>
    </source>
</evidence>
<dbReference type="GO" id="GO:0015990">
    <property type="term" value="P:electron transport coupled proton transport"/>
    <property type="evidence" value="ECO:0007669"/>
    <property type="project" value="TreeGrafter"/>
</dbReference>
<comment type="similarity">
    <text evidence="2 8">Belongs to the complex I subunit 5 family.</text>
</comment>
<keyword evidence="8" id="KW-0813">Transport</keyword>
<keyword evidence="7 8" id="KW-0472">Membrane</keyword>
<feature type="transmembrane region" description="Helical" evidence="8">
    <location>
        <begin position="385"/>
        <end position="410"/>
    </location>
</feature>
<comment type="catalytic activity">
    <reaction evidence="8">
        <text>a ubiquinone + NADH + 5 H(+)(in) = a ubiquinol + NAD(+) + 4 H(+)(out)</text>
        <dbReference type="Rhea" id="RHEA:29091"/>
        <dbReference type="Rhea" id="RHEA-COMP:9565"/>
        <dbReference type="Rhea" id="RHEA-COMP:9566"/>
        <dbReference type="ChEBI" id="CHEBI:15378"/>
        <dbReference type="ChEBI" id="CHEBI:16389"/>
        <dbReference type="ChEBI" id="CHEBI:17976"/>
        <dbReference type="ChEBI" id="CHEBI:57540"/>
        <dbReference type="ChEBI" id="CHEBI:57945"/>
        <dbReference type="EC" id="7.1.1.2"/>
    </reaction>
</comment>
<feature type="transmembrane region" description="Helical" evidence="8">
    <location>
        <begin position="79"/>
        <end position="96"/>
    </location>
</feature>
<dbReference type="RefSeq" id="YP_009725932.1">
    <property type="nucleotide sequence ID" value="NC_045849.1"/>
</dbReference>
<dbReference type="InterPro" id="IPR018393">
    <property type="entry name" value="NADHpl_OxRdtase_5_subgr"/>
</dbReference>
<evidence type="ECO:0000259" key="11">
    <source>
        <dbReference type="Pfam" id="PF00662"/>
    </source>
</evidence>
<geneLocation type="mitochondrion" evidence="12"/>
<dbReference type="PANTHER" id="PTHR42829:SF2">
    <property type="entry name" value="NADH-UBIQUINONE OXIDOREDUCTASE CHAIN 5"/>
    <property type="match status" value="1"/>
</dbReference>
<feature type="transmembrane region" description="Helical" evidence="8">
    <location>
        <begin position="102"/>
        <end position="121"/>
    </location>
</feature>
<gene>
    <name evidence="12" type="primary">nd5</name>
</gene>
<dbReference type="InterPro" id="IPR001516">
    <property type="entry name" value="Proton_antipo_N"/>
</dbReference>
<sequence>MQVCGALLCILCFYEVAFGGAPCHLSCSCWFTASLFEASWGFLFDHLALLMCCVVTIISTIIHLYAISYMQQDPHLPRFMCYLSLFCFFMLILVTGDNFLTLFLGWEGVGLCSYLLINFWYTRLQANKSAIKAMLINRVGDLGLALGIMLSFMVFKSIQFSELFACADRWDPTSSHSVFFNLSLCPYNTLCILLFIGAVGKSAQLGLHAWLPDAMEGPTPVSALIHAATMVCSGVFLIARCSPFFIHASTASAVFSIIGACTCVFAAMIGIFQTDLKRVIAYSTCSQLGYMIFAGGVYNYAGSMYHLFTHGFFKALLFLSAGVIIHACSDEQDMRRLGGYRLLLPLAYATTLAGSAVLVGTPFIAHSKEMILEVGAITLTPVGGFSTACGSICVVLSAIYTFRMILLTFWQPSTGTTSLLCAPQEISESTPLTTVSLVFLASCCLFVGYLFQPLLVGAGTDFWGNSLMLPVHTIESEFLTNQVKLRPVLLLVLGLCFVLGFGFSKAGSCPPTYARWIYTFFNRRQFYDKIMNDLLSYPLFRFGFGVTTSLIDKGLIEVLVPVGCTNRL</sequence>
<evidence type="ECO:0000256" key="6">
    <source>
        <dbReference type="ARBA" id="ARBA00023027"/>
    </source>
</evidence>
<evidence type="ECO:0000256" key="3">
    <source>
        <dbReference type="ARBA" id="ARBA00022692"/>
    </source>
</evidence>
<dbReference type="GeneID" id="44139449"/>
<feature type="transmembrane region" description="Helical" evidence="8">
    <location>
        <begin position="43"/>
        <end position="67"/>
    </location>
</feature>
<feature type="chain" id="PRO_5025334257" description="NADH-ubiquinone oxidoreductase chain 5" evidence="9">
    <location>
        <begin position="20"/>
        <end position="568"/>
    </location>
</feature>
<feature type="signal peptide" evidence="9">
    <location>
        <begin position="1"/>
        <end position="19"/>
    </location>
</feature>
<feature type="domain" description="NADH-Ubiquinone oxidoreductase (complex I) chain 5 N-terminal" evidence="11">
    <location>
        <begin position="30"/>
        <end position="80"/>
    </location>
</feature>
<dbReference type="EMBL" id="MH745227">
    <property type="protein sequence ID" value="QHQ73220.1"/>
    <property type="molecule type" value="Genomic_DNA"/>
</dbReference>
<organism evidence="12">
    <name type="scientific">Caulerpa ashmeadii</name>
    <dbReference type="NCBI Taxonomy" id="177078"/>
    <lineage>
        <taxon>Eukaryota</taxon>
        <taxon>Viridiplantae</taxon>
        <taxon>Chlorophyta</taxon>
        <taxon>core chlorophytes</taxon>
        <taxon>Ulvophyceae</taxon>
        <taxon>TCBD clade</taxon>
        <taxon>Bryopsidales</taxon>
        <taxon>Halimedineae</taxon>
        <taxon>Caulerpaceae</taxon>
        <taxon>Caulerpa</taxon>
    </lineage>
</organism>
<keyword evidence="9" id="KW-0732">Signal</keyword>
<dbReference type="GO" id="GO:0008137">
    <property type="term" value="F:NADH dehydrogenase (ubiquinone) activity"/>
    <property type="evidence" value="ECO:0007669"/>
    <property type="project" value="UniProtKB-EC"/>
</dbReference>
<dbReference type="GO" id="GO:0042773">
    <property type="term" value="P:ATP synthesis coupled electron transport"/>
    <property type="evidence" value="ECO:0007669"/>
    <property type="project" value="InterPro"/>
</dbReference>
<proteinExistence type="inferred from homology"/>
<evidence type="ECO:0000256" key="2">
    <source>
        <dbReference type="ARBA" id="ARBA00008200"/>
    </source>
</evidence>
<keyword evidence="6 8" id="KW-0520">NAD</keyword>
<dbReference type="NCBIfam" id="TIGR01974">
    <property type="entry name" value="NDH_I_L"/>
    <property type="match status" value="1"/>
</dbReference>
<dbReference type="PRINTS" id="PR01434">
    <property type="entry name" value="NADHDHGNASE5"/>
</dbReference>
<feature type="transmembrane region" description="Helical" evidence="8">
    <location>
        <begin position="178"/>
        <end position="200"/>
    </location>
</feature>
<feature type="transmembrane region" description="Helical" evidence="8">
    <location>
        <begin position="221"/>
        <end position="239"/>
    </location>
</feature>
<protein>
    <recommendedName>
        <fullName evidence="8">NADH-ubiquinone oxidoreductase chain 5</fullName>
        <ecNumber evidence="8">7.1.1.2</ecNumber>
    </recommendedName>
</protein>
<dbReference type="PRINTS" id="PR01435">
    <property type="entry name" value="NPOXDRDTASE5"/>
</dbReference>
<evidence type="ECO:0000313" key="12">
    <source>
        <dbReference type="EMBL" id="QHQ73220.1"/>
    </source>
</evidence>
<dbReference type="InterPro" id="IPR003945">
    <property type="entry name" value="NU5C-like"/>
</dbReference>
<dbReference type="PANTHER" id="PTHR42829">
    <property type="entry name" value="NADH-UBIQUINONE OXIDOREDUCTASE CHAIN 5"/>
    <property type="match status" value="1"/>
</dbReference>
<evidence type="ECO:0000256" key="5">
    <source>
        <dbReference type="ARBA" id="ARBA00022989"/>
    </source>
</evidence>
<feature type="transmembrane region" description="Helical" evidence="8">
    <location>
        <begin position="485"/>
        <end position="503"/>
    </location>
</feature>
<dbReference type="Pfam" id="PF00361">
    <property type="entry name" value="Proton_antipo_M"/>
    <property type="match status" value="1"/>
</dbReference>
<keyword evidence="3 8" id="KW-0812">Transmembrane</keyword>
<dbReference type="GO" id="GO:0016020">
    <property type="term" value="C:membrane"/>
    <property type="evidence" value="ECO:0007669"/>
    <property type="project" value="UniProtKB-SubCell"/>
</dbReference>
<feature type="transmembrane region" description="Helical" evidence="8">
    <location>
        <begin position="431"/>
        <end position="451"/>
    </location>
</feature>
<evidence type="ECO:0000256" key="4">
    <source>
        <dbReference type="ARBA" id="ARBA00022967"/>
    </source>
</evidence>
<keyword evidence="4" id="KW-1278">Translocase</keyword>
<keyword evidence="5 8" id="KW-1133">Transmembrane helix</keyword>
<evidence type="ECO:0000256" key="1">
    <source>
        <dbReference type="ARBA" id="ARBA00004141"/>
    </source>
</evidence>
<feature type="domain" description="NADH:quinone oxidoreductase/Mrp antiporter transmembrane" evidence="10">
    <location>
        <begin position="97"/>
        <end position="373"/>
    </location>
</feature>
<dbReference type="InterPro" id="IPR001750">
    <property type="entry name" value="ND/Mrp_TM"/>
</dbReference>
<evidence type="ECO:0000259" key="10">
    <source>
        <dbReference type="Pfam" id="PF00361"/>
    </source>
</evidence>
<feature type="transmembrane region" description="Helical" evidence="8">
    <location>
        <begin position="279"/>
        <end position="301"/>
    </location>
</feature>
<dbReference type="AlphaFoldDB" id="A0A6B9VYK9"/>
<comment type="function">
    <text evidence="8">Core subunit of the mitochondrial membrane respiratory chain NADH dehydrogenase (Complex I) which catalyzes electron transfer from NADH through the respiratory chain, using ubiquinone as an electron acceptor. Essential for the catalytic activity and assembly of complex I.</text>
</comment>
<feature type="transmembrane region" description="Helical" evidence="8">
    <location>
        <begin position="340"/>
        <end position="365"/>
    </location>
</feature>
<feature type="transmembrane region" description="Helical" evidence="8">
    <location>
        <begin position="245"/>
        <end position="272"/>
    </location>
</feature>
<evidence type="ECO:0000256" key="9">
    <source>
        <dbReference type="SAM" id="SignalP"/>
    </source>
</evidence>
<dbReference type="EC" id="7.1.1.2" evidence="8"/>
<dbReference type="Pfam" id="PF00662">
    <property type="entry name" value="Proton_antipo_N"/>
    <property type="match status" value="1"/>
</dbReference>
<dbReference type="GO" id="GO:0003954">
    <property type="term" value="F:NADH dehydrogenase activity"/>
    <property type="evidence" value="ECO:0007669"/>
    <property type="project" value="TreeGrafter"/>
</dbReference>
<keyword evidence="8 12" id="KW-0496">Mitochondrion</keyword>
<feature type="transmembrane region" description="Helical" evidence="8">
    <location>
        <begin position="142"/>
        <end position="158"/>
    </location>
</feature>